<keyword evidence="5" id="KW-0175">Coiled coil</keyword>
<dbReference type="GO" id="GO:0017022">
    <property type="term" value="F:myosin binding"/>
    <property type="evidence" value="ECO:0007669"/>
    <property type="project" value="InterPro"/>
</dbReference>
<comment type="subcellular location">
    <subcellularLocation>
        <location evidence="1">Endomembrane system</location>
    </subcellularLocation>
</comment>
<feature type="coiled-coil region" evidence="5">
    <location>
        <begin position="809"/>
        <end position="836"/>
    </location>
</feature>
<feature type="compositionally biased region" description="Polar residues" evidence="6">
    <location>
        <begin position="794"/>
        <end position="803"/>
    </location>
</feature>
<evidence type="ECO:0000256" key="5">
    <source>
        <dbReference type="SAM" id="Coils"/>
    </source>
</evidence>
<protein>
    <recommendedName>
        <fullName evidence="7">Myosin-binding domain-containing protein</fullName>
    </recommendedName>
</protein>
<dbReference type="Pfam" id="PF12632">
    <property type="entry name" value="Vezatin"/>
    <property type="match status" value="1"/>
</dbReference>
<evidence type="ECO:0000259" key="7">
    <source>
        <dbReference type="Pfam" id="PF12632"/>
    </source>
</evidence>
<keyword evidence="4" id="KW-0472">Membrane</keyword>
<evidence type="ECO:0000256" key="3">
    <source>
        <dbReference type="ARBA" id="ARBA00022989"/>
    </source>
</evidence>
<feature type="region of interest" description="Disordered" evidence="6">
    <location>
        <begin position="594"/>
        <end position="667"/>
    </location>
</feature>
<dbReference type="InterPro" id="IPR026859">
    <property type="entry name" value="Myosin-bd"/>
</dbReference>
<evidence type="ECO:0000256" key="1">
    <source>
        <dbReference type="ARBA" id="ARBA00004308"/>
    </source>
</evidence>
<feature type="compositionally biased region" description="Low complexity" evidence="6">
    <location>
        <begin position="600"/>
        <end position="615"/>
    </location>
</feature>
<evidence type="ECO:0000256" key="6">
    <source>
        <dbReference type="SAM" id="MobiDB-lite"/>
    </source>
</evidence>
<gene>
    <name evidence="8" type="ORF">Cantr_07675</name>
</gene>
<evidence type="ECO:0000313" key="9">
    <source>
        <dbReference type="Proteomes" id="UP000253472"/>
    </source>
</evidence>
<feature type="compositionally biased region" description="Polar residues" evidence="6">
    <location>
        <begin position="57"/>
        <end position="70"/>
    </location>
</feature>
<feature type="compositionally biased region" description="Polar residues" evidence="6">
    <location>
        <begin position="17"/>
        <end position="26"/>
    </location>
</feature>
<feature type="region of interest" description="Disordered" evidence="6">
    <location>
        <begin position="52"/>
        <end position="74"/>
    </location>
</feature>
<keyword evidence="3" id="KW-1133">Transmembrane helix</keyword>
<organism evidence="8 9">
    <name type="scientific">Candida viswanathii</name>
    <dbReference type="NCBI Taxonomy" id="5486"/>
    <lineage>
        <taxon>Eukaryota</taxon>
        <taxon>Fungi</taxon>
        <taxon>Dikarya</taxon>
        <taxon>Ascomycota</taxon>
        <taxon>Saccharomycotina</taxon>
        <taxon>Pichiomycetes</taxon>
        <taxon>Debaryomycetaceae</taxon>
        <taxon>Candida/Lodderomyces clade</taxon>
        <taxon>Candida</taxon>
    </lineage>
</organism>
<feature type="compositionally biased region" description="Low complexity" evidence="6">
    <location>
        <begin position="645"/>
        <end position="663"/>
    </location>
</feature>
<dbReference type="Proteomes" id="UP000253472">
    <property type="component" value="Unassembled WGS sequence"/>
</dbReference>
<accession>A0A367Y018</accession>
<reference evidence="8 9" key="1">
    <citation type="submission" date="2018-06" db="EMBL/GenBank/DDBJ databases">
        <title>Whole genome sequencing of Candida tropicalis (genome annotated by CSBL at Korea University).</title>
        <authorList>
            <person name="Ahn J."/>
        </authorList>
    </citation>
    <scope>NUCLEOTIDE SEQUENCE [LARGE SCALE GENOMIC DNA]</scope>
    <source>
        <strain evidence="8 9">ATCC 20962</strain>
    </source>
</reference>
<name>A0A367Y018_9ASCO</name>
<dbReference type="AlphaFoldDB" id="A0A367Y018"/>
<dbReference type="EMBL" id="QLNQ01000027">
    <property type="protein sequence ID" value="RCK59226.1"/>
    <property type="molecule type" value="Genomic_DNA"/>
</dbReference>
<keyword evidence="9" id="KW-1185">Reference proteome</keyword>
<evidence type="ECO:0000256" key="4">
    <source>
        <dbReference type="ARBA" id="ARBA00023136"/>
    </source>
</evidence>
<dbReference type="OrthoDB" id="4089780at2759"/>
<feature type="compositionally biased region" description="Polar residues" evidence="6">
    <location>
        <begin position="616"/>
        <end position="625"/>
    </location>
</feature>
<feature type="domain" description="Myosin-binding" evidence="7">
    <location>
        <begin position="262"/>
        <end position="470"/>
    </location>
</feature>
<keyword evidence="2" id="KW-0812">Transmembrane</keyword>
<dbReference type="STRING" id="5486.A0A367Y018"/>
<feature type="region of interest" description="Disordered" evidence="6">
    <location>
        <begin position="685"/>
        <end position="718"/>
    </location>
</feature>
<evidence type="ECO:0000313" key="8">
    <source>
        <dbReference type="EMBL" id="RCK59226.1"/>
    </source>
</evidence>
<feature type="region of interest" description="Disordered" evidence="6">
    <location>
        <begin position="1"/>
        <end position="29"/>
    </location>
</feature>
<feature type="compositionally biased region" description="Pro residues" evidence="6">
    <location>
        <begin position="632"/>
        <end position="644"/>
    </location>
</feature>
<comment type="caution">
    <text evidence="8">The sequence shown here is derived from an EMBL/GenBank/DDBJ whole genome shotgun (WGS) entry which is preliminary data.</text>
</comment>
<feature type="region of interest" description="Disordered" evidence="6">
    <location>
        <begin position="778"/>
        <end position="808"/>
    </location>
</feature>
<proteinExistence type="predicted"/>
<evidence type="ECO:0000256" key="2">
    <source>
        <dbReference type="ARBA" id="ARBA00022692"/>
    </source>
</evidence>
<dbReference type="GO" id="GO:0012505">
    <property type="term" value="C:endomembrane system"/>
    <property type="evidence" value="ECO:0007669"/>
    <property type="project" value="UniProtKB-SubCell"/>
</dbReference>
<sequence length="871" mass="99622">MNFDRLNPLSSYLFPPSKNTPNNDVSTTKNKLKETLLKPINTDLQLDSEISDWGIENPTQPNSKSNTSANGLLLSPSVTSTSTTTTTAHNENQHVGLNFHQIHEDLFLLPPPQAPFVPRLIRVPYQPHRRFSTALANSQNSQRDFQYYYDAYVPDHILPNTENVTKFICKYVSLEHKLGEFWEKFKYNLIVSSLLENSMALSKNEANLQTLSKTSIADMRDASSEVFGYSFNDDGTRLFVLDKQYKLCYNLKYNNMKIIVLVINMIIFLLKQQQLYYNRVPGYLPLHLQIRMFKIMVYISVKLIKIRKFKIIINSTRILQNLQQFLMLNYKINKKLIIYFNNLRGEQLNLIPNKDHKSVLNHLVNSLEFLNLNLQGSIVKLLPYLNGNLFEQYCTINNVNLDVLNKDVDVHEDENSAQVIVKLINKFDNLRKLFICQLLTINEPPNPNFFVFKLMDDFEMGDTYQPQQGMTDLLRLSLVYDILTDHNSTLTNIEGLFEKFEDLNKGGEVSSREADSGLPSQLNLDTLIARLSNLTTNLKYFQKYNRSIANLDNMDEQQEKLMIFNQFKDELENVKTLYKSSLYDLNRELNPGYMVPPSPSSASNVSGSPKSSGQSFNLKSFQNSSLKKRFSLPPPQSLPTPTTPTTPSNVTNNNNTTTINNNNTKDKKYKRLSTGLQLGLLTVFENDQTQNRTPNRNSTTSLHSRSPSKTNNDVTSYDDNYLNILPPASYETYNQKSLEALNKKMRNSNGNGNHNRYSLNSVQSNISGITDLISTNLTSYGEEEEEEETGQPGNGNHRNSNGGQHPLSKEDLKLRLEESFNRIYNLENENKLLKKNLNGDASIQEEEDDDLANISKPNPQFLSELELKLSK</sequence>